<keyword evidence="5 10" id="KW-0547">Nucleotide-binding</keyword>
<dbReference type="HAMAP" id="MF_00321">
    <property type="entry name" value="GTPase_EngB"/>
    <property type="match status" value="1"/>
</dbReference>
<evidence type="ECO:0000256" key="9">
    <source>
        <dbReference type="ARBA" id="ARBA00023306"/>
    </source>
</evidence>
<keyword evidence="7 10" id="KW-0342">GTP-binding</keyword>
<dbReference type="Gene3D" id="3.40.50.300">
    <property type="entry name" value="P-loop containing nucleotide triphosphate hydrolases"/>
    <property type="match status" value="1"/>
</dbReference>
<keyword evidence="9 10" id="KW-0131">Cell cycle</keyword>
<evidence type="ECO:0000256" key="3">
    <source>
        <dbReference type="ARBA" id="ARBA00022618"/>
    </source>
</evidence>
<dbReference type="InterPro" id="IPR030393">
    <property type="entry name" value="G_ENGB_dom"/>
</dbReference>
<name>A0A084U2V7_MALIO</name>
<organism evidence="12 13">
    <name type="scientific">Malacoplasma iowae DK-CPA</name>
    <dbReference type="NCBI Taxonomy" id="1394179"/>
    <lineage>
        <taxon>Bacteria</taxon>
        <taxon>Bacillati</taxon>
        <taxon>Mycoplasmatota</taxon>
        <taxon>Mycoplasmoidales</taxon>
        <taxon>Mycoplasmoidaceae</taxon>
        <taxon>Malacoplasma</taxon>
    </lineage>
</organism>
<dbReference type="InterPro" id="IPR006073">
    <property type="entry name" value="GTP-bd"/>
</dbReference>
<dbReference type="EMBL" id="AWQU01000087">
    <property type="protein sequence ID" value="KFB07293.1"/>
    <property type="molecule type" value="Genomic_DNA"/>
</dbReference>
<dbReference type="NCBIfam" id="TIGR00231">
    <property type="entry name" value="small_GTP"/>
    <property type="match status" value="1"/>
</dbReference>
<dbReference type="Proteomes" id="UP000028523">
    <property type="component" value="Unassembled WGS sequence"/>
</dbReference>
<evidence type="ECO:0000256" key="8">
    <source>
        <dbReference type="ARBA" id="ARBA00023210"/>
    </source>
</evidence>
<dbReference type="AlphaFoldDB" id="A0A084U2V7"/>
<dbReference type="GO" id="GO:0005829">
    <property type="term" value="C:cytosol"/>
    <property type="evidence" value="ECO:0007669"/>
    <property type="project" value="TreeGrafter"/>
</dbReference>
<reference evidence="12 13" key="1">
    <citation type="journal article" date="2014" name="PLoS ONE">
        <title>Reduction of Hydrogen Peroxide Accumulation and Toxicity by a Catalase from Mycoplasma iowae.</title>
        <authorList>
            <person name="Pritchard R.E."/>
            <person name="Prassinos A.J."/>
            <person name="Osborne J.D."/>
            <person name="Raviv Z."/>
            <person name="Balish M.F."/>
        </authorList>
    </citation>
    <scope>NUCLEOTIDE SEQUENCE [LARGE SCALE GENOMIC DNA]</scope>
    <source>
        <strain evidence="12 13">DK-CPA</strain>
    </source>
</reference>
<dbReference type="PANTHER" id="PTHR11649:SF13">
    <property type="entry name" value="ENGB-TYPE G DOMAIN-CONTAINING PROTEIN"/>
    <property type="match status" value="1"/>
</dbReference>
<dbReference type="GO" id="GO:0000917">
    <property type="term" value="P:division septum assembly"/>
    <property type="evidence" value="ECO:0007669"/>
    <property type="project" value="UniProtKB-KW"/>
</dbReference>
<accession>A0A084U2V7</accession>
<dbReference type="GO" id="GO:0005525">
    <property type="term" value="F:GTP binding"/>
    <property type="evidence" value="ECO:0007669"/>
    <property type="project" value="UniProtKB-UniRule"/>
</dbReference>
<dbReference type="RefSeq" id="WP_036452521.1">
    <property type="nucleotide sequence ID" value="NZ_AWQU01000087.1"/>
</dbReference>
<evidence type="ECO:0000256" key="7">
    <source>
        <dbReference type="ARBA" id="ARBA00023134"/>
    </source>
</evidence>
<keyword evidence="6" id="KW-0460">Magnesium</keyword>
<dbReference type="NCBIfam" id="TIGR03598">
    <property type="entry name" value="GTPase_YsxC"/>
    <property type="match status" value="1"/>
</dbReference>
<dbReference type="PROSITE" id="PS51706">
    <property type="entry name" value="G_ENGB"/>
    <property type="match status" value="1"/>
</dbReference>
<dbReference type="GO" id="GO:0046872">
    <property type="term" value="F:metal ion binding"/>
    <property type="evidence" value="ECO:0007669"/>
    <property type="project" value="UniProtKB-KW"/>
</dbReference>
<protein>
    <recommendedName>
        <fullName evidence="10">Probable GTP-binding protein EngB</fullName>
    </recommendedName>
</protein>
<dbReference type="PANTHER" id="PTHR11649">
    <property type="entry name" value="MSS1/TRME-RELATED GTP-BINDING PROTEIN"/>
    <property type="match status" value="1"/>
</dbReference>
<comment type="cofactor">
    <cofactor evidence="1">
        <name>Mg(2+)</name>
        <dbReference type="ChEBI" id="CHEBI:18420"/>
    </cofactor>
</comment>
<evidence type="ECO:0000256" key="1">
    <source>
        <dbReference type="ARBA" id="ARBA00001946"/>
    </source>
</evidence>
<evidence type="ECO:0000259" key="11">
    <source>
        <dbReference type="PROSITE" id="PS51706"/>
    </source>
</evidence>
<evidence type="ECO:0000256" key="4">
    <source>
        <dbReference type="ARBA" id="ARBA00022723"/>
    </source>
</evidence>
<dbReference type="InterPro" id="IPR005225">
    <property type="entry name" value="Small_GTP-bd"/>
</dbReference>
<dbReference type="InterPro" id="IPR027417">
    <property type="entry name" value="P-loop_NTPase"/>
</dbReference>
<dbReference type="Pfam" id="PF01926">
    <property type="entry name" value="MMR_HSR1"/>
    <property type="match status" value="1"/>
</dbReference>
<gene>
    <name evidence="10 12" type="primary">engB</name>
    <name evidence="12" type="ORF">P271_121</name>
</gene>
<evidence type="ECO:0000256" key="6">
    <source>
        <dbReference type="ARBA" id="ARBA00022842"/>
    </source>
</evidence>
<dbReference type="InterPro" id="IPR019987">
    <property type="entry name" value="GTP-bd_ribosome_bio_YsxC"/>
</dbReference>
<dbReference type="PRINTS" id="PR00326">
    <property type="entry name" value="GTP1OBG"/>
</dbReference>
<keyword evidence="4" id="KW-0479">Metal-binding</keyword>
<sequence length="185" mass="21364">MAKFIKSAFKIEDWINDSKKEVCFVGRSNVGKSSLINSLANQKIAKVSNTPGRTQLANFFDFGNFRLVDLPGYGYASVDKKGKLELLRIINEFLSHRINLVLVIIVCDINVLTEKDKQMLDFIKQNFKNYYVVLNKSDKHNKSHFHNNKHKFSSFLEIEEERLIPISAKTKDNLNKLKDIINQNI</sequence>
<evidence type="ECO:0000256" key="10">
    <source>
        <dbReference type="HAMAP-Rule" id="MF_00321"/>
    </source>
</evidence>
<evidence type="ECO:0000313" key="12">
    <source>
        <dbReference type="EMBL" id="KFB07293.1"/>
    </source>
</evidence>
<keyword evidence="8 10" id="KW-0717">Septation</keyword>
<dbReference type="CDD" id="cd01876">
    <property type="entry name" value="YihA_EngB"/>
    <property type="match status" value="1"/>
</dbReference>
<comment type="function">
    <text evidence="10">Necessary for normal cell division and for the maintenance of normal septation.</text>
</comment>
<evidence type="ECO:0000256" key="5">
    <source>
        <dbReference type="ARBA" id="ARBA00022741"/>
    </source>
</evidence>
<evidence type="ECO:0000256" key="2">
    <source>
        <dbReference type="ARBA" id="ARBA00009638"/>
    </source>
</evidence>
<comment type="caution">
    <text evidence="12">The sequence shown here is derived from an EMBL/GenBank/DDBJ whole genome shotgun (WGS) entry which is preliminary data.</text>
</comment>
<feature type="domain" description="EngB-type G" evidence="11">
    <location>
        <begin position="18"/>
        <end position="185"/>
    </location>
</feature>
<comment type="similarity">
    <text evidence="2 10">Belongs to the TRAFAC class TrmE-Era-EngA-EngB-Septin-like GTPase superfamily. EngB GTPase family.</text>
</comment>
<keyword evidence="3 10" id="KW-0132">Cell division</keyword>
<evidence type="ECO:0000313" key="13">
    <source>
        <dbReference type="Proteomes" id="UP000028523"/>
    </source>
</evidence>
<keyword evidence="13" id="KW-1185">Reference proteome</keyword>
<dbReference type="SUPFAM" id="SSF52540">
    <property type="entry name" value="P-loop containing nucleoside triphosphate hydrolases"/>
    <property type="match status" value="1"/>
</dbReference>
<proteinExistence type="inferred from homology"/>